<accession>A0AAU9Y5A8</accession>
<dbReference type="CDD" id="cd01670">
    <property type="entry name" value="Death"/>
    <property type="match status" value="1"/>
</dbReference>
<feature type="compositionally biased region" description="Basic and acidic residues" evidence="1">
    <location>
        <begin position="73"/>
        <end position="85"/>
    </location>
</feature>
<feature type="compositionally biased region" description="Polar residues" evidence="1">
    <location>
        <begin position="29"/>
        <end position="39"/>
    </location>
</feature>
<sequence length="441" mass="49108">MASEDERDAADGARSSTSGSAKRVKTAGGTKSTRSSNMASEDERDAADGARPSTSGSSKRVKTAGGTKRKRKSSMERKAKRDAADGARSSTRGSVKRVKTAGGTKSKRYSNMASEVERNAANGAMGVRTPEGTEIETNGAWTARIKVTAALKDAFDSAKEFGKFVLENPELIIKKLRFALECWGIIKEFWYGSIILDLDCRSQEKFLEFQKDFENGKVKDAMETEFREIGYNGKLELKLTKETPDTAILEISKETRTKETKKFFIVNPNPDVVSRGKRKEEKESKQKAEVEENPEGADNPDKEDIQPPSLKRKEVKQEEKSGSAAKKPKFDPIGEPGISGVSSTSETGKFKEGVVSDDDLQKLGKAIGQNWDQLARRLSGTEEDDIEEIEDRYRTLPKRGYQILRRWKSKNTNTADYKTLYNALDHDLVGRRDLAQKYCLK</sequence>
<feature type="domain" description="Death" evidence="2">
    <location>
        <begin position="367"/>
        <end position="424"/>
    </location>
</feature>
<keyword evidence="4" id="KW-1185">Reference proteome</keyword>
<name>A0AAU9Y5A8_9CNID</name>
<dbReference type="EMBL" id="CALNXJ010000142">
    <property type="protein sequence ID" value="CAH3166750.1"/>
    <property type="molecule type" value="Genomic_DNA"/>
</dbReference>
<feature type="compositionally biased region" description="Basic and acidic residues" evidence="1">
    <location>
        <begin position="278"/>
        <end position="290"/>
    </location>
</feature>
<feature type="compositionally biased region" description="Basic and acidic residues" evidence="1">
    <location>
        <begin position="299"/>
        <end position="321"/>
    </location>
</feature>
<protein>
    <recommendedName>
        <fullName evidence="2">Death domain-containing protein</fullName>
    </recommendedName>
</protein>
<dbReference type="Proteomes" id="UP001159428">
    <property type="component" value="Unassembled WGS sequence"/>
</dbReference>
<dbReference type="Pfam" id="PF00531">
    <property type="entry name" value="Death"/>
    <property type="match status" value="1"/>
</dbReference>
<feature type="region of interest" description="Disordered" evidence="1">
    <location>
        <begin position="1"/>
        <end position="116"/>
    </location>
</feature>
<evidence type="ECO:0000259" key="2">
    <source>
        <dbReference type="PROSITE" id="PS50017"/>
    </source>
</evidence>
<feature type="region of interest" description="Disordered" evidence="1">
    <location>
        <begin position="274"/>
        <end position="346"/>
    </location>
</feature>
<dbReference type="PROSITE" id="PS50017">
    <property type="entry name" value="DEATH_DOMAIN"/>
    <property type="match status" value="1"/>
</dbReference>
<gene>
    <name evidence="3" type="ORF">PMEA_00006190</name>
</gene>
<feature type="compositionally biased region" description="Basic residues" evidence="1">
    <location>
        <begin position="59"/>
        <end position="72"/>
    </location>
</feature>
<proteinExistence type="predicted"/>
<evidence type="ECO:0000313" key="4">
    <source>
        <dbReference type="Proteomes" id="UP001159428"/>
    </source>
</evidence>
<evidence type="ECO:0000313" key="3">
    <source>
        <dbReference type="EMBL" id="CAH3166750.1"/>
    </source>
</evidence>
<dbReference type="AlphaFoldDB" id="A0AAU9Y5A8"/>
<dbReference type="InterPro" id="IPR011029">
    <property type="entry name" value="DEATH-like_dom_sf"/>
</dbReference>
<evidence type="ECO:0000256" key="1">
    <source>
        <dbReference type="SAM" id="MobiDB-lite"/>
    </source>
</evidence>
<dbReference type="GO" id="GO:0007165">
    <property type="term" value="P:signal transduction"/>
    <property type="evidence" value="ECO:0007669"/>
    <property type="project" value="InterPro"/>
</dbReference>
<comment type="caution">
    <text evidence="3">The sequence shown here is derived from an EMBL/GenBank/DDBJ whole genome shotgun (WGS) entry which is preliminary data.</text>
</comment>
<reference evidence="3 4" key="1">
    <citation type="submission" date="2022-05" db="EMBL/GenBank/DDBJ databases">
        <authorList>
            <consortium name="Genoscope - CEA"/>
            <person name="William W."/>
        </authorList>
    </citation>
    <scope>NUCLEOTIDE SEQUENCE [LARGE SCALE GENOMIC DNA]</scope>
</reference>
<organism evidence="3 4">
    <name type="scientific">Pocillopora meandrina</name>
    <dbReference type="NCBI Taxonomy" id="46732"/>
    <lineage>
        <taxon>Eukaryota</taxon>
        <taxon>Metazoa</taxon>
        <taxon>Cnidaria</taxon>
        <taxon>Anthozoa</taxon>
        <taxon>Hexacorallia</taxon>
        <taxon>Scleractinia</taxon>
        <taxon>Astrocoeniina</taxon>
        <taxon>Pocilloporidae</taxon>
        <taxon>Pocillopora</taxon>
    </lineage>
</organism>
<dbReference type="Gene3D" id="1.10.533.10">
    <property type="entry name" value="Death Domain, Fas"/>
    <property type="match status" value="1"/>
</dbReference>
<dbReference type="SUPFAM" id="SSF47986">
    <property type="entry name" value="DEATH domain"/>
    <property type="match status" value="1"/>
</dbReference>
<dbReference type="InterPro" id="IPR000488">
    <property type="entry name" value="Death_dom"/>
</dbReference>